<feature type="site" description="Transition state stabilizer" evidence="9">
    <location>
        <position position="241"/>
    </location>
</feature>
<evidence type="ECO:0000256" key="2">
    <source>
        <dbReference type="ARBA" id="ARBA00022490"/>
    </source>
</evidence>
<keyword evidence="5 9" id="KW-0547">Nucleotide-binding</keyword>
<feature type="active site" description="Proton donor/acceptor" evidence="9">
    <location>
        <position position="152"/>
    </location>
</feature>
<keyword evidence="8 9" id="KW-0460">Magnesium</keyword>
<comment type="pathway">
    <text evidence="9">Metabolic intermediate biosynthesis; acetyl-CoA biosynthesis; acetyl-CoA from acetate: step 1/2.</text>
</comment>
<dbReference type="KEGG" id="mars:A8C75_17265"/>
<keyword evidence="3 9" id="KW-0808">Transferase</keyword>
<evidence type="ECO:0000256" key="3">
    <source>
        <dbReference type="ARBA" id="ARBA00022679"/>
    </source>
</evidence>
<dbReference type="InterPro" id="IPR023865">
    <property type="entry name" value="Aliphatic_acid_kinase_CS"/>
</dbReference>
<dbReference type="EMBL" id="CP015839">
    <property type="protein sequence ID" value="ANG64048.1"/>
    <property type="molecule type" value="Genomic_DNA"/>
</dbReference>
<feature type="binding site" evidence="9">
    <location>
        <position position="8"/>
    </location>
    <ligand>
        <name>Mg(2+)</name>
        <dbReference type="ChEBI" id="CHEBI:18420"/>
    </ligand>
</feature>
<name>A0A1A9F2D6_9GAMM</name>
<evidence type="ECO:0000313" key="11">
    <source>
        <dbReference type="EMBL" id="ANG64048.1"/>
    </source>
</evidence>
<comment type="subcellular location">
    <subcellularLocation>
        <location evidence="9">Cytoplasm</location>
    </subcellularLocation>
</comment>
<dbReference type="GO" id="GO:0006083">
    <property type="term" value="P:acetate metabolic process"/>
    <property type="evidence" value="ECO:0007669"/>
    <property type="project" value="TreeGrafter"/>
</dbReference>
<dbReference type="SUPFAM" id="SSF53067">
    <property type="entry name" value="Actin-like ATPase domain"/>
    <property type="match status" value="2"/>
</dbReference>
<keyword evidence="2 9" id="KW-0963">Cytoplasm</keyword>
<comment type="caution">
    <text evidence="9">Lacks conserved residue(s) required for the propagation of feature annotation.</text>
</comment>
<dbReference type="EC" id="2.7.2.1" evidence="9"/>
<dbReference type="STRING" id="1821621.A8C75_17265"/>
<dbReference type="OrthoDB" id="9802453at2"/>
<evidence type="ECO:0000313" key="12">
    <source>
        <dbReference type="Proteomes" id="UP000078070"/>
    </source>
</evidence>
<evidence type="ECO:0000256" key="7">
    <source>
        <dbReference type="ARBA" id="ARBA00022840"/>
    </source>
</evidence>
<keyword evidence="6 9" id="KW-0418">Kinase</keyword>
<dbReference type="InterPro" id="IPR004372">
    <property type="entry name" value="Ac/propionate_kinase"/>
</dbReference>
<comment type="catalytic activity">
    <reaction evidence="9">
        <text>acetate + ATP = acetyl phosphate + ADP</text>
        <dbReference type="Rhea" id="RHEA:11352"/>
        <dbReference type="ChEBI" id="CHEBI:22191"/>
        <dbReference type="ChEBI" id="CHEBI:30089"/>
        <dbReference type="ChEBI" id="CHEBI:30616"/>
        <dbReference type="ChEBI" id="CHEBI:456216"/>
        <dbReference type="EC" id="2.7.2.1"/>
    </reaction>
</comment>
<comment type="cofactor">
    <cofactor evidence="9">
        <name>Mg(2+)</name>
        <dbReference type="ChEBI" id="CHEBI:18420"/>
    </cofactor>
    <cofactor evidence="9">
        <name>Mn(2+)</name>
        <dbReference type="ChEBI" id="CHEBI:29035"/>
    </cofactor>
    <text evidence="9">Mg(2+). Can also accept Mn(2+).</text>
</comment>
<evidence type="ECO:0000256" key="1">
    <source>
        <dbReference type="ARBA" id="ARBA00008748"/>
    </source>
</evidence>
<sequence>MKCILAVNGGSSSLKCGLYEPGTSVPQLRYRFKLGDALGTPELSITGGQGEKLALLHPDFSQIASSQRHLMALTLVLDWIDENLPDCSIEMVGHRVVHGGQLFSAPVRVDDELIEALHQLSPLAPLHQPFNIELIQACRARLPGLEQVACFDTMFHAGQSSLERQYAIPARFTQDGIQRYGFHGLSYDFIQHQLATQGLGLGHSLICHFGSGASMCAVKDGHSVASSMGFTAVDGLPMGSRCGNIDPGVLLYMQRHYGLDIEALEQILNRQSGWLGVSGISSDMLELHCSASDAAGFAIDMFCYRAALEAGRLSAAMEGLDRIVFTGGVGENDADIRGRIGKRLAWLGVKLDAAANTAGDTLISHPDSRIEVLVIPTHEGAMIAQYCHEMPG</sequence>
<gene>
    <name evidence="9" type="primary">ackA</name>
    <name evidence="11" type="ORF">A8C75_17265</name>
</gene>
<feature type="site" description="Transition state stabilizer" evidence="9">
    <location>
        <position position="183"/>
    </location>
</feature>
<comment type="similarity">
    <text evidence="1 9 10">Belongs to the acetokinase family.</text>
</comment>
<dbReference type="InterPro" id="IPR000890">
    <property type="entry name" value="Aliphatic_acid_kin_short-chain"/>
</dbReference>
<accession>A0A1A9F2D6</accession>
<proteinExistence type="inferred from homology"/>
<dbReference type="PROSITE" id="PS01075">
    <property type="entry name" value="ACETATE_KINASE_1"/>
    <property type="match status" value="1"/>
</dbReference>
<feature type="binding site" evidence="9">
    <location>
        <begin position="208"/>
        <end position="212"/>
    </location>
    <ligand>
        <name>ATP</name>
        <dbReference type="ChEBI" id="CHEBI:30616"/>
    </ligand>
</feature>
<protein>
    <recommendedName>
        <fullName evidence="9">Acetate kinase</fullName>
        <ecNumber evidence="9">2.7.2.1</ecNumber>
    </recommendedName>
    <alternativeName>
        <fullName evidence="9">Acetokinase</fullName>
    </alternativeName>
</protein>
<evidence type="ECO:0000256" key="6">
    <source>
        <dbReference type="ARBA" id="ARBA00022777"/>
    </source>
</evidence>
<feature type="binding site" evidence="9">
    <location>
        <position position="95"/>
    </location>
    <ligand>
        <name>substrate</name>
    </ligand>
</feature>
<feature type="binding site" evidence="9">
    <location>
        <position position="379"/>
    </location>
    <ligand>
        <name>Mg(2+)</name>
        <dbReference type="ChEBI" id="CHEBI:18420"/>
    </ligand>
</feature>
<evidence type="ECO:0000256" key="9">
    <source>
        <dbReference type="HAMAP-Rule" id="MF_00020"/>
    </source>
</evidence>
<evidence type="ECO:0000256" key="8">
    <source>
        <dbReference type="ARBA" id="ARBA00022842"/>
    </source>
</evidence>
<dbReference type="GO" id="GO:0005829">
    <property type="term" value="C:cytosol"/>
    <property type="evidence" value="ECO:0007669"/>
    <property type="project" value="TreeGrafter"/>
</dbReference>
<keyword evidence="4 9" id="KW-0479">Metal-binding</keyword>
<dbReference type="PANTHER" id="PTHR21060:SF21">
    <property type="entry name" value="ACETATE KINASE"/>
    <property type="match status" value="1"/>
</dbReference>
<dbReference type="GO" id="GO:0000287">
    <property type="term" value="F:magnesium ion binding"/>
    <property type="evidence" value="ECO:0007669"/>
    <property type="project" value="UniProtKB-UniRule"/>
</dbReference>
<comment type="function">
    <text evidence="9">Catalyzes the formation of acetyl phosphate from acetate and ATP. Can also catalyze the reverse reaction.</text>
</comment>
<dbReference type="PRINTS" id="PR00471">
    <property type="entry name" value="ACETATEKNASE"/>
</dbReference>
<dbReference type="AlphaFoldDB" id="A0A1A9F2D6"/>
<evidence type="ECO:0000256" key="4">
    <source>
        <dbReference type="ARBA" id="ARBA00022723"/>
    </source>
</evidence>
<dbReference type="Gene3D" id="3.30.420.40">
    <property type="match status" value="2"/>
</dbReference>
<dbReference type="GO" id="GO:0006085">
    <property type="term" value="P:acetyl-CoA biosynthetic process"/>
    <property type="evidence" value="ECO:0007669"/>
    <property type="project" value="UniProtKB-UniRule"/>
</dbReference>
<evidence type="ECO:0000256" key="10">
    <source>
        <dbReference type="RuleBase" id="RU003835"/>
    </source>
</evidence>
<dbReference type="Proteomes" id="UP000078070">
    <property type="component" value="Chromosome"/>
</dbReference>
<reference evidence="12" key="1">
    <citation type="submission" date="2016-05" db="EMBL/GenBank/DDBJ databases">
        <authorList>
            <person name="Baek K."/>
            <person name="Yang S.-J."/>
        </authorList>
    </citation>
    <scope>NUCLEOTIDE SEQUENCE [LARGE SCALE GENOMIC DNA]</scope>
    <source>
        <strain evidence="12">ST58-10</strain>
    </source>
</reference>
<dbReference type="RefSeq" id="WP_067385299.1">
    <property type="nucleotide sequence ID" value="NZ_CP015839.1"/>
</dbReference>
<feature type="binding site" evidence="9">
    <location>
        <begin position="328"/>
        <end position="332"/>
    </location>
    <ligand>
        <name>ATP</name>
        <dbReference type="ChEBI" id="CHEBI:30616"/>
    </ligand>
</feature>
<dbReference type="PIRSF" id="PIRSF000722">
    <property type="entry name" value="Acetate_prop_kin"/>
    <property type="match status" value="1"/>
</dbReference>
<dbReference type="GO" id="GO:0005524">
    <property type="term" value="F:ATP binding"/>
    <property type="evidence" value="ECO:0007669"/>
    <property type="project" value="UniProtKB-KW"/>
</dbReference>
<keyword evidence="12" id="KW-1185">Reference proteome</keyword>
<comment type="subunit">
    <text evidence="9">Homodimer.</text>
</comment>
<dbReference type="GO" id="GO:0008776">
    <property type="term" value="F:acetate kinase activity"/>
    <property type="evidence" value="ECO:0007669"/>
    <property type="project" value="UniProtKB-UniRule"/>
</dbReference>
<dbReference type="UniPathway" id="UPA00340">
    <property type="reaction ID" value="UER00458"/>
</dbReference>
<evidence type="ECO:0000256" key="5">
    <source>
        <dbReference type="ARBA" id="ARBA00022741"/>
    </source>
</evidence>
<dbReference type="PANTHER" id="PTHR21060">
    <property type="entry name" value="ACETATE KINASE"/>
    <property type="match status" value="1"/>
</dbReference>
<keyword evidence="7 9" id="KW-0067">ATP-binding</keyword>
<dbReference type="HAMAP" id="MF_00020">
    <property type="entry name" value="Acetate_kinase"/>
    <property type="match status" value="1"/>
</dbReference>
<dbReference type="InterPro" id="IPR043129">
    <property type="entry name" value="ATPase_NBD"/>
</dbReference>
<reference evidence="11 12" key="2">
    <citation type="journal article" date="2018" name="Int. J. Syst. Evol. Microbiol.">
        <title>Marinobacterium aestuarii sp. nov., a benzene-degrading marine bacterium isolated from estuary sediment.</title>
        <authorList>
            <person name="Bae S.S."/>
            <person name="Jung J."/>
            <person name="Chung D."/>
            <person name="Baek K."/>
        </authorList>
    </citation>
    <scope>NUCLEOTIDE SEQUENCE [LARGE SCALE GENOMIC DNA]</scope>
    <source>
        <strain evidence="11 12">ST58-10</strain>
    </source>
</reference>
<dbReference type="NCBIfam" id="TIGR00016">
    <property type="entry name" value="ackA"/>
    <property type="match status" value="1"/>
</dbReference>
<organism evidence="11 12">
    <name type="scientific">Marinobacterium aestuarii</name>
    <dbReference type="NCBI Taxonomy" id="1821621"/>
    <lineage>
        <taxon>Bacteria</taxon>
        <taxon>Pseudomonadati</taxon>
        <taxon>Pseudomonadota</taxon>
        <taxon>Gammaproteobacteria</taxon>
        <taxon>Oceanospirillales</taxon>
        <taxon>Oceanospirillaceae</taxon>
        <taxon>Marinobacterium</taxon>
    </lineage>
</organism>
<feature type="binding site" evidence="9">
    <location>
        <position position="15"/>
    </location>
    <ligand>
        <name>ATP</name>
        <dbReference type="ChEBI" id="CHEBI:30616"/>
    </ligand>
</feature>
<dbReference type="Pfam" id="PF00871">
    <property type="entry name" value="Acetate_kinase"/>
    <property type="match status" value="1"/>
</dbReference>